<dbReference type="InterPro" id="IPR021634">
    <property type="entry name" value="DUF3240"/>
</dbReference>
<organism evidence="1">
    <name type="scientific">Hydrogenovibrio crunogenus (strain DSM 25203 / XCL-2)</name>
    <name type="common">Thiomicrospira crunogena</name>
    <dbReference type="NCBI Taxonomy" id="317025"/>
    <lineage>
        <taxon>Bacteria</taxon>
        <taxon>Pseudomonadati</taxon>
        <taxon>Pseudomonadota</taxon>
        <taxon>Gammaproteobacteria</taxon>
        <taxon>Thiotrichales</taxon>
        <taxon>Piscirickettsiaceae</taxon>
        <taxon>Hydrogenovibrio</taxon>
    </lineage>
</organism>
<dbReference type="AlphaFoldDB" id="Q31JR7"/>
<sequence>MNAATESFSSVTLQLLIDRKLQHDLTDQLLVLTPAVSFQLLEVKSYHQQQSLETTSEKVSGYQPKTILNIQTTEAFYPEILAHLKKAVPHTRLHYQVFPCLAQGIY</sequence>
<dbReference type="EMBL" id="CP000109">
    <property type="protein sequence ID" value="ABB40606.1"/>
    <property type="molecule type" value="Genomic_DNA"/>
</dbReference>
<dbReference type="KEGG" id="tcx:Tcr_0009"/>
<gene>
    <name evidence="1" type="ordered locus">Tcr_0009</name>
</gene>
<name>Q31JR7_HYDCU</name>
<dbReference type="STRING" id="317025.Tcr_0009"/>
<dbReference type="Gene3D" id="3.30.70.120">
    <property type="match status" value="1"/>
</dbReference>
<proteinExistence type="predicted"/>
<protein>
    <submittedName>
        <fullName evidence="1">Uncharacterized protein</fullName>
    </submittedName>
</protein>
<accession>Q31JR7</accession>
<reference evidence="1" key="1">
    <citation type="submission" date="2006-07" db="EMBL/GenBank/DDBJ databases">
        <title>Complete sequence of Thiomicrospira crunogena XCL-2.</title>
        <authorList>
            <consortium name="US DOE Joint Genome Institute"/>
            <person name="Copeland A."/>
            <person name="Lucas S."/>
            <person name="Lapidus A."/>
            <person name="Barry K."/>
            <person name="Detter J.C."/>
            <person name="Glavina del Rio T."/>
            <person name="Hammon N."/>
            <person name="Israni S."/>
            <person name="Dalin E."/>
            <person name="Tice H."/>
            <person name="Pitluck S."/>
            <person name="Chain P."/>
            <person name="Malfatti S."/>
            <person name="Shin M."/>
            <person name="Vergez L."/>
            <person name="Schmutz J."/>
            <person name="Larimer F."/>
            <person name="Land M."/>
            <person name="Hauser L."/>
            <person name="Kyrpides N."/>
            <person name="Lykidis A."/>
            <person name="Scott K.M."/>
            <person name="Sievert S."/>
            <person name="Kerfeld C."/>
            <person name="Freyermuth S."/>
            <person name="Dobrinski K."/>
            <person name="Boller A."/>
            <person name="Fitzpatrick K."/>
            <person name="Thoma P."/>
            <person name="Moore J."/>
            <person name="Richardson P."/>
        </authorList>
    </citation>
    <scope>NUCLEOTIDE SEQUENCE</scope>
    <source>
        <strain evidence="1">XCL-2</strain>
    </source>
</reference>
<dbReference type="OrthoDB" id="5612561at2"/>
<dbReference type="InterPro" id="IPR015867">
    <property type="entry name" value="N-reg_PII/ATP_PRibTrfase_C"/>
</dbReference>
<dbReference type="Pfam" id="PF11582">
    <property type="entry name" value="DUF3240"/>
    <property type="match status" value="1"/>
</dbReference>
<dbReference type="HOGENOM" id="CLU_2222016_0_0_6"/>
<evidence type="ECO:0000313" key="1">
    <source>
        <dbReference type="EMBL" id="ABB40606.1"/>
    </source>
</evidence>